<dbReference type="EMBL" id="CP060634">
    <property type="protein sequence ID" value="QNM04360.1"/>
    <property type="molecule type" value="Genomic_DNA"/>
</dbReference>
<evidence type="ECO:0000313" key="2">
    <source>
        <dbReference type="EMBL" id="QNM04360.1"/>
    </source>
</evidence>
<reference evidence="2 3" key="1">
    <citation type="submission" date="2020-08" db="EMBL/GenBank/DDBJ databases">
        <authorList>
            <person name="Liu C."/>
            <person name="Sun Q."/>
        </authorList>
    </citation>
    <scope>NUCLEOTIDE SEQUENCE [LARGE SCALE GENOMIC DNA]</scope>
    <source>
        <strain evidence="2 3">NSJ-38</strain>
    </source>
</reference>
<keyword evidence="3" id="KW-1185">Reference proteome</keyword>
<protein>
    <submittedName>
        <fullName evidence="2">Uncharacterized protein</fullName>
    </submittedName>
</protein>
<evidence type="ECO:0000256" key="1">
    <source>
        <dbReference type="SAM" id="MobiDB-lite"/>
    </source>
</evidence>
<dbReference type="KEGG" id="qdo:H9Q78_07605"/>
<dbReference type="AlphaFoldDB" id="A0A7G9G0M8"/>
<organism evidence="2 3">
    <name type="scientific">Qiania dongpingensis</name>
    <dbReference type="NCBI Taxonomy" id="2763669"/>
    <lineage>
        <taxon>Bacteria</taxon>
        <taxon>Bacillati</taxon>
        <taxon>Bacillota</taxon>
        <taxon>Clostridia</taxon>
        <taxon>Lachnospirales</taxon>
        <taxon>Lachnospiraceae</taxon>
        <taxon>Qiania</taxon>
    </lineage>
</organism>
<name>A0A7G9G0M8_9FIRM</name>
<dbReference type="RefSeq" id="WP_249300663.1">
    <property type="nucleotide sequence ID" value="NZ_CP060634.1"/>
</dbReference>
<sequence>MSAAGQRPVFPRRREAETEIPIPFLSEREARNHKDFPSTCERYSWSGDKTDPASPASRNRGGPELMPVFN</sequence>
<feature type="region of interest" description="Disordered" evidence="1">
    <location>
        <begin position="1"/>
        <end position="20"/>
    </location>
</feature>
<proteinExistence type="predicted"/>
<gene>
    <name evidence="2" type="ORF">H9Q78_07605</name>
</gene>
<evidence type="ECO:0000313" key="3">
    <source>
        <dbReference type="Proteomes" id="UP000515823"/>
    </source>
</evidence>
<accession>A0A7G9G0M8</accession>
<feature type="region of interest" description="Disordered" evidence="1">
    <location>
        <begin position="28"/>
        <end position="70"/>
    </location>
</feature>
<dbReference type="Proteomes" id="UP000515823">
    <property type="component" value="Chromosome"/>
</dbReference>